<feature type="domain" description="Pherophorin" evidence="2">
    <location>
        <begin position="181"/>
        <end position="326"/>
    </location>
</feature>
<gene>
    <name evidence="3" type="ORF">VOLCADRAFT_116986</name>
</gene>
<evidence type="ECO:0000313" key="3">
    <source>
        <dbReference type="EMBL" id="EFJ49945.1"/>
    </source>
</evidence>
<keyword evidence="4" id="KW-1185">Reference proteome</keyword>
<feature type="compositionally biased region" description="Low complexity" evidence="1">
    <location>
        <begin position="153"/>
        <end position="171"/>
    </location>
</feature>
<protein>
    <recommendedName>
        <fullName evidence="2">Pherophorin domain-containing protein</fullName>
    </recommendedName>
</protein>
<dbReference type="InterPro" id="IPR024616">
    <property type="entry name" value="Pherophorin"/>
</dbReference>
<evidence type="ECO:0000313" key="4">
    <source>
        <dbReference type="Proteomes" id="UP000001058"/>
    </source>
</evidence>
<sequence length="335" mass="35658">ASLSPFKLEPLYTTSPSANGQRICFTVAPVQRCPAEEPCCSQADFYKLEIRVYGLARDMALFKLPRLNLTTTNATGAKICITLRDPCPNMAALCPEGDGSCTYAVGQSAIPHKCCPVNKLSLPPPPPPAVPLIPGVSIPPPPPPPPPKAHVRAAAAITGSSSASSSSSAQSRRPAPYTGTFPYTSNCNQTSGLMPFRLAAPVLSRTISGGNVYCFSLESSTCADPSSSCCSSNLLRVDWWSYDTCRGSVRAYVDKVSYPVTWDQGGTFRLTKLNYSRDEVASRPKQLCIELRKDGPCDTLGRFCRLGESSGSCTYALYDGAQTCCPTGATPGSSR</sequence>
<feature type="non-terminal residue" evidence="3">
    <location>
        <position position="1"/>
    </location>
</feature>
<dbReference type="InParanoid" id="D8TR74"/>
<dbReference type="EMBL" id="GL378333">
    <property type="protein sequence ID" value="EFJ49945.1"/>
    <property type="molecule type" value="Genomic_DNA"/>
</dbReference>
<dbReference type="KEGG" id="vcn:VOLCADRAFT_116986"/>
<evidence type="ECO:0000256" key="1">
    <source>
        <dbReference type="SAM" id="MobiDB-lite"/>
    </source>
</evidence>
<dbReference type="RefSeq" id="XP_002949010.1">
    <property type="nucleotide sequence ID" value="XM_002948964.1"/>
</dbReference>
<feature type="domain" description="Pherophorin" evidence="2">
    <location>
        <begin position="4"/>
        <end position="116"/>
    </location>
</feature>
<dbReference type="OrthoDB" id="527118at2759"/>
<feature type="compositionally biased region" description="Pro residues" evidence="1">
    <location>
        <begin position="139"/>
        <end position="148"/>
    </location>
</feature>
<accession>D8TR74</accession>
<reference evidence="3 4" key="1">
    <citation type="journal article" date="2010" name="Science">
        <title>Genomic analysis of organismal complexity in the multicellular green alga Volvox carteri.</title>
        <authorList>
            <person name="Prochnik S.E."/>
            <person name="Umen J."/>
            <person name="Nedelcu A.M."/>
            <person name="Hallmann A."/>
            <person name="Miller S.M."/>
            <person name="Nishii I."/>
            <person name="Ferris P."/>
            <person name="Kuo A."/>
            <person name="Mitros T."/>
            <person name="Fritz-Laylin L.K."/>
            <person name="Hellsten U."/>
            <person name="Chapman J."/>
            <person name="Simakov O."/>
            <person name="Rensing S.A."/>
            <person name="Terry A."/>
            <person name="Pangilinan J."/>
            <person name="Kapitonov V."/>
            <person name="Jurka J."/>
            <person name="Salamov A."/>
            <person name="Shapiro H."/>
            <person name="Schmutz J."/>
            <person name="Grimwood J."/>
            <person name="Lindquist E."/>
            <person name="Lucas S."/>
            <person name="Grigoriev I.V."/>
            <person name="Schmitt R."/>
            <person name="Kirk D."/>
            <person name="Rokhsar D.S."/>
        </authorList>
    </citation>
    <scope>NUCLEOTIDE SEQUENCE [LARGE SCALE GENOMIC DNA]</scope>
    <source>
        <strain evidence="4">f. Nagariensis / Eve</strain>
    </source>
</reference>
<name>D8TR74_VOLCA</name>
<feature type="region of interest" description="Disordered" evidence="1">
    <location>
        <begin position="139"/>
        <end position="176"/>
    </location>
</feature>
<dbReference type="GeneID" id="9623608"/>
<dbReference type="STRING" id="3068.D8TR74"/>
<organism evidence="4">
    <name type="scientific">Volvox carteri f. nagariensis</name>
    <dbReference type="NCBI Taxonomy" id="3068"/>
    <lineage>
        <taxon>Eukaryota</taxon>
        <taxon>Viridiplantae</taxon>
        <taxon>Chlorophyta</taxon>
        <taxon>core chlorophytes</taxon>
        <taxon>Chlorophyceae</taxon>
        <taxon>CS clade</taxon>
        <taxon>Chlamydomonadales</taxon>
        <taxon>Volvocaceae</taxon>
        <taxon>Volvox</taxon>
    </lineage>
</organism>
<dbReference type="Proteomes" id="UP000001058">
    <property type="component" value="Unassembled WGS sequence"/>
</dbReference>
<dbReference type="Pfam" id="PF12499">
    <property type="entry name" value="DUF3707"/>
    <property type="match status" value="2"/>
</dbReference>
<proteinExistence type="predicted"/>
<evidence type="ECO:0000259" key="2">
    <source>
        <dbReference type="Pfam" id="PF12499"/>
    </source>
</evidence>
<dbReference type="AlphaFoldDB" id="D8TR74"/>